<keyword evidence="1" id="KW-0472">Membrane</keyword>
<dbReference type="SUPFAM" id="SSF55073">
    <property type="entry name" value="Nucleotide cyclase"/>
    <property type="match status" value="1"/>
</dbReference>
<dbReference type="SMART" id="SM00044">
    <property type="entry name" value="CYCc"/>
    <property type="match status" value="1"/>
</dbReference>
<evidence type="ECO:0000256" key="1">
    <source>
        <dbReference type="SAM" id="Phobius"/>
    </source>
</evidence>
<feature type="domain" description="Guanylate cyclase" evidence="2">
    <location>
        <begin position="172"/>
        <end position="302"/>
    </location>
</feature>
<reference evidence="4" key="1">
    <citation type="journal article" date="2019" name="Int. J. Syst. Evol. Microbiol.">
        <title>The Global Catalogue of Microorganisms (GCM) 10K type strain sequencing project: providing services to taxonomists for standard genome sequencing and annotation.</title>
        <authorList>
            <consortium name="The Broad Institute Genomics Platform"/>
            <consortium name="The Broad Institute Genome Sequencing Center for Infectious Disease"/>
            <person name="Wu L."/>
            <person name="Ma J."/>
        </authorList>
    </citation>
    <scope>NUCLEOTIDE SEQUENCE [LARGE SCALE GENOMIC DNA]</scope>
    <source>
        <strain evidence="4">CCUG 60023</strain>
    </source>
</reference>
<evidence type="ECO:0000313" key="4">
    <source>
        <dbReference type="Proteomes" id="UP001597101"/>
    </source>
</evidence>
<feature type="transmembrane region" description="Helical" evidence="1">
    <location>
        <begin position="131"/>
        <end position="152"/>
    </location>
</feature>
<feature type="transmembrane region" description="Helical" evidence="1">
    <location>
        <begin position="82"/>
        <end position="108"/>
    </location>
</feature>
<dbReference type="PANTHER" id="PTHR43081">
    <property type="entry name" value="ADENYLATE CYCLASE, TERMINAL-DIFFERENTIATION SPECIFIC-RELATED"/>
    <property type="match status" value="1"/>
</dbReference>
<keyword evidence="4" id="KW-1185">Reference proteome</keyword>
<dbReference type="EC" id="4.6.1.-" evidence="3"/>
<keyword evidence="3" id="KW-0456">Lyase</keyword>
<name>A0ABW3FJB0_9HYPH</name>
<dbReference type="Gene3D" id="3.30.70.1230">
    <property type="entry name" value="Nucleotide cyclase"/>
    <property type="match status" value="1"/>
</dbReference>
<keyword evidence="1" id="KW-1133">Transmembrane helix</keyword>
<accession>A0ABW3FJB0</accession>
<dbReference type="InterPro" id="IPR029787">
    <property type="entry name" value="Nucleotide_cyclase"/>
</dbReference>
<gene>
    <name evidence="3" type="ORF">ACFQ14_15845</name>
</gene>
<keyword evidence="1" id="KW-0812">Transmembrane</keyword>
<dbReference type="InterPro" id="IPR050697">
    <property type="entry name" value="Adenylyl/Guanylyl_Cyclase_3/4"/>
</dbReference>
<organism evidence="3 4">
    <name type="scientific">Pseudahrensia aquimaris</name>
    <dbReference type="NCBI Taxonomy" id="744461"/>
    <lineage>
        <taxon>Bacteria</taxon>
        <taxon>Pseudomonadati</taxon>
        <taxon>Pseudomonadota</taxon>
        <taxon>Alphaproteobacteria</taxon>
        <taxon>Hyphomicrobiales</taxon>
        <taxon>Ahrensiaceae</taxon>
        <taxon>Pseudahrensia</taxon>
    </lineage>
</organism>
<dbReference type="Proteomes" id="UP001597101">
    <property type="component" value="Unassembled WGS sequence"/>
</dbReference>
<feature type="transmembrane region" description="Helical" evidence="1">
    <location>
        <begin position="18"/>
        <end position="39"/>
    </location>
</feature>
<dbReference type="InterPro" id="IPR001054">
    <property type="entry name" value="A/G_cyclase"/>
</dbReference>
<evidence type="ECO:0000259" key="2">
    <source>
        <dbReference type="PROSITE" id="PS50125"/>
    </source>
</evidence>
<dbReference type="PANTHER" id="PTHR43081:SF1">
    <property type="entry name" value="ADENYLATE CYCLASE, TERMINAL-DIFFERENTIATION SPECIFIC"/>
    <property type="match status" value="1"/>
</dbReference>
<dbReference type="CDD" id="cd07302">
    <property type="entry name" value="CHD"/>
    <property type="match status" value="1"/>
</dbReference>
<comment type="caution">
    <text evidence="3">The sequence shown here is derived from an EMBL/GenBank/DDBJ whole genome shotgun (WGS) entry which is preliminary data.</text>
</comment>
<protein>
    <submittedName>
        <fullName evidence="3">Adenylate/guanylate cyclase domain-containing protein</fullName>
        <ecNumber evidence="3">4.6.1.-</ecNumber>
    </submittedName>
</protein>
<evidence type="ECO:0000313" key="3">
    <source>
        <dbReference type="EMBL" id="MFD0917878.1"/>
    </source>
</evidence>
<dbReference type="Pfam" id="PF00211">
    <property type="entry name" value="Guanylate_cyc"/>
    <property type="match status" value="1"/>
</dbReference>
<feature type="transmembrane region" description="Helical" evidence="1">
    <location>
        <begin position="51"/>
        <end position="70"/>
    </location>
</feature>
<dbReference type="RefSeq" id="WP_377213736.1">
    <property type="nucleotide sequence ID" value="NZ_JBHTJV010000026.1"/>
</dbReference>
<dbReference type="PROSITE" id="PS50125">
    <property type="entry name" value="GUANYLATE_CYCLASE_2"/>
    <property type="match status" value="1"/>
</dbReference>
<dbReference type="GO" id="GO:0016829">
    <property type="term" value="F:lyase activity"/>
    <property type="evidence" value="ECO:0007669"/>
    <property type="project" value="UniProtKB-KW"/>
</dbReference>
<dbReference type="EMBL" id="JBHTJV010000026">
    <property type="protein sequence ID" value="MFD0917878.1"/>
    <property type="molecule type" value="Genomic_DNA"/>
</dbReference>
<proteinExistence type="predicted"/>
<sequence length="356" mass="39856">MEQTVSIPTHERRSAAQAWLTVFVITVLSGFLGEAYGAVFYESSDADYYQGFRTGASIGFISAVIEVFYIRSVRRSWIRRVAFLPGLLVRILVLTLIIRVCLVGNALLTDFLLGQEIGVEGSMAEEMRDTLFSMALVVLFVTLSQLGSVIGFRRFSNLVVGRYFRPVSEERIFLFVDLIDSSKLAREMGDLRFHNFLSEFFFQADASIVATGGEIVSYVGDAVIVTWPLRDDPKRNADCLKALRLIDERMKQEAPSFEAEYGHRARFRAALHGGPVVVGECGDSRRQVTFLGDVVNMTARIEQVSKDLGQNFLASAEIVERIEPLADTQFERIGKFDLKGADEKMELYAIRLTANA</sequence>